<dbReference type="EMBL" id="JAXOVC010000003">
    <property type="protein sequence ID" value="KAK4504482.1"/>
    <property type="molecule type" value="Genomic_DNA"/>
</dbReference>
<sequence length="247" mass="26109">MATQNQPGGFAPPAPDSGLVPNIRTLDDRLSLPLAARLALAGIFGSVSGLILGVGKGGQDSGLRFQAENAHRLPNTQTGWYLYHKSKNYNMMFGGITEGVKQAGRLGLWAVCFFVLEEGIDRGRAAGVRMWRRVSSGEFAKGAGVSKAVEDALDAGVEERQVAGNRDCVSSMLAGLGSAGIFSAWNKLPLPTVARTAKMGAKVGLVFGLTQDALNVVKGKRVGYVEFIKRHTVGESVEAQHAEEAPA</sequence>
<organism evidence="1 2">
    <name type="scientific">Zasmidium cellare</name>
    <name type="common">Wine cellar mold</name>
    <name type="synonym">Racodium cellare</name>
    <dbReference type="NCBI Taxonomy" id="395010"/>
    <lineage>
        <taxon>Eukaryota</taxon>
        <taxon>Fungi</taxon>
        <taxon>Dikarya</taxon>
        <taxon>Ascomycota</taxon>
        <taxon>Pezizomycotina</taxon>
        <taxon>Dothideomycetes</taxon>
        <taxon>Dothideomycetidae</taxon>
        <taxon>Mycosphaerellales</taxon>
        <taxon>Mycosphaerellaceae</taxon>
        <taxon>Zasmidium</taxon>
    </lineage>
</organism>
<evidence type="ECO:0000313" key="2">
    <source>
        <dbReference type="Proteomes" id="UP001305779"/>
    </source>
</evidence>
<evidence type="ECO:0000313" key="1">
    <source>
        <dbReference type="EMBL" id="KAK4504482.1"/>
    </source>
</evidence>
<comment type="caution">
    <text evidence="1">The sequence shown here is derived from an EMBL/GenBank/DDBJ whole genome shotgun (WGS) entry which is preliminary data.</text>
</comment>
<accession>A0ABR0ESA7</accession>
<name>A0ABR0ESA7_ZASCE</name>
<reference evidence="1 2" key="1">
    <citation type="journal article" date="2023" name="G3 (Bethesda)">
        <title>A chromosome-level genome assembly of Zasmidium syzygii isolated from banana leaves.</title>
        <authorList>
            <person name="van Westerhoven A.C."/>
            <person name="Mehrabi R."/>
            <person name="Talebi R."/>
            <person name="Steentjes M.B.F."/>
            <person name="Corcolon B."/>
            <person name="Chong P.A."/>
            <person name="Kema G.H.J."/>
            <person name="Seidl M.F."/>
        </authorList>
    </citation>
    <scope>NUCLEOTIDE SEQUENCE [LARGE SCALE GENOMIC DNA]</scope>
    <source>
        <strain evidence="1 2">P124</strain>
    </source>
</reference>
<gene>
    <name evidence="1" type="ORF">PRZ48_005398</name>
</gene>
<dbReference type="PANTHER" id="PTHR37852">
    <property type="entry name" value="YALI0B21208P"/>
    <property type="match status" value="1"/>
</dbReference>
<keyword evidence="2" id="KW-1185">Reference proteome</keyword>
<protein>
    <submittedName>
        <fullName evidence="1">Uncharacterized protein</fullName>
    </submittedName>
</protein>
<dbReference type="PANTHER" id="PTHR37852:SF1">
    <property type="entry name" value="HIG1 DOMAIN-CONTAINING PROTEIN"/>
    <property type="match status" value="1"/>
</dbReference>
<dbReference type="Proteomes" id="UP001305779">
    <property type="component" value="Unassembled WGS sequence"/>
</dbReference>
<proteinExistence type="predicted"/>